<evidence type="ECO:0000313" key="1">
    <source>
        <dbReference type="EMBL" id="QOX63057.1"/>
    </source>
</evidence>
<keyword evidence="2" id="KW-1185">Reference proteome</keyword>
<proteinExistence type="predicted"/>
<name>A0ACD1A9N0_9FIRM</name>
<reference evidence="1" key="1">
    <citation type="submission" date="2019-08" db="EMBL/GenBank/DDBJ databases">
        <title>Genome sequence of Clostridiales bacterium MT110.</title>
        <authorList>
            <person name="Cao J."/>
        </authorList>
    </citation>
    <scope>NUCLEOTIDE SEQUENCE</scope>
    <source>
        <strain evidence="1">MT110</strain>
    </source>
</reference>
<evidence type="ECO:0000313" key="2">
    <source>
        <dbReference type="Proteomes" id="UP000594014"/>
    </source>
</evidence>
<gene>
    <name evidence="1" type="ORF">FRZ06_06735</name>
</gene>
<protein>
    <submittedName>
        <fullName evidence="1">SdpI family protein</fullName>
    </submittedName>
</protein>
<dbReference type="EMBL" id="CP042469">
    <property type="protein sequence ID" value="QOX63057.1"/>
    <property type="molecule type" value="Genomic_DNA"/>
</dbReference>
<accession>A0ACD1A9N0</accession>
<sequence length="216" mass="24459">MKFNLKKEWPFLILLVIPVISGFFLYSHMPDQIPIHWNANGEVDNYGSRLFGTFFLPALNILLYVMFLIMPKFDPKRANYSKFESSYNVMRYATHLLFLFLFAVTSAAALGYDVNIAKLVPSGVCVLYIVFGNIIGRVRHNYFVGFKFPWTLANEEVWKKTHQMGGKTMVLGGIAALIGVLATEGTLSFAIMMAGILLPAAFVTVYSYLLFRNLEK</sequence>
<organism evidence="1 2">
    <name type="scientific">Anoxybacterium hadale</name>
    <dbReference type="NCBI Taxonomy" id="3408580"/>
    <lineage>
        <taxon>Bacteria</taxon>
        <taxon>Bacillati</taxon>
        <taxon>Bacillota</taxon>
        <taxon>Clostridia</taxon>
        <taxon>Peptostreptococcales</taxon>
        <taxon>Anaerovoracaceae</taxon>
        <taxon>Anoxybacterium</taxon>
    </lineage>
</organism>
<dbReference type="Proteomes" id="UP000594014">
    <property type="component" value="Chromosome"/>
</dbReference>